<evidence type="ECO:0000256" key="2">
    <source>
        <dbReference type="ARBA" id="ARBA00012146"/>
    </source>
</evidence>
<dbReference type="InterPro" id="IPR008162">
    <property type="entry name" value="Pyrophosphatase"/>
</dbReference>
<evidence type="ECO:0000313" key="6">
    <source>
        <dbReference type="EMBL" id="MCG2578716.1"/>
    </source>
</evidence>
<protein>
    <recommendedName>
        <fullName evidence="2">inorganic diphosphatase</fullName>
        <ecNumber evidence="2">3.6.1.1</ecNumber>
    </recommendedName>
</protein>
<dbReference type="RefSeq" id="WP_275712106.1">
    <property type="nucleotide sequence ID" value="NZ_JAKLTN010000004.1"/>
</dbReference>
<dbReference type="PROSITE" id="PS00387">
    <property type="entry name" value="PPASE"/>
    <property type="match status" value="1"/>
</dbReference>
<keyword evidence="7" id="KW-1185">Reference proteome</keyword>
<evidence type="ECO:0000256" key="5">
    <source>
        <dbReference type="ARBA" id="ARBA00022842"/>
    </source>
</evidence>
<proteinExistence type="predicted"/>
<reference evidence="6" key="1">
    <citation type="submission" date="2022-01" db="EMBL/GenBank/DDBJ databases">
        <authorList>
            <person name="Jo J.-H."/>
            <person name="Im W.-T."/>
        </authorList>
    </citation>
    <scope>NUCLEOTIDE SEQUENCE</scope>
    <source>
        <strain evidence="6">XY25</strain>
    </source>
</reference>
<dbReference type="SUPFAM" id="SSF50324">
    <property type="entry name" value="Inorganic pyrophosphatase"/>
    <property type="match status" value="1"/>
</dbReference>
<keyword evidence="4" id="KW-0378">Hydrolase</keyword>
<keyword evidence="3" id="KW-0479">Metal-binding</keyword>
<evidence type="ECO:0000313" key="7">
    <source>
        <dbReference type="Proteomes" id="UP001165384"/>
    </source>
</evidence>
<evidence type="ECO:0000256" key="3">
    <source>
        <dbReference type="ARBA" id="ARBA00022723"/>
    </source>
</evidence>
<comment type="cofactor">
    <cofactor evidence="1">
        <name>Mg(2+)</name>
        <dbReference type="ChEBI" id="CHEBI:18420"/>
    </cofactor>
</comment>
<dbReference type="Pfam" id="PF00719">
    <property type="entry name" value="Pyrophosphatase"/>
    <property type="match status" value="1"/>
</dbReference>
<comment type="caution">
    <text evidence="6">The sequence shown here is derived from an EMBL/GenBank/DDBJ whole genome shotgun (WGS) entry which is preliminary data.</text>
</comment>
<name>A0ABS9K6B5_9RHOO</name>
<evidence type="ECO:0000256" key="1">
    <source>
        <dbReference type="ARBA" id="ARBA00001946"/>
    </source>
</evidence>
<keyword evidence="5" id="KW-0460">Magnesium</keyword>
<dbReference type="Proteomes" id="UP001165384">
    <property type="component" value="Unassembled WGS sequence"/>
</dbReference>
<evidence type="ECO:0000256" key="4">
    <source>
        <dbReference type="ARBA" id="ARBA00022801"/>
    </source>
</evidence>
<dbReference type="Gene3D" id="3.90.80.10">
    <property type="entry name" value="Inorganic pyrophosphatase"/>
    <property type="match status" value="1"/>
</dbReference>
<dbReference type="EMBL" id="JAKLTN010000004">
    <property type="protein sequence ID" value="MCG2578716.1"/>
    <property type="molecule type" value="Genomic_DNA"/>
</dbReference>
<dbReference type="EC" id="3.6.1.1" evidence="2"/>
<organism evidence="6 7">
    <name type="scientific">Dechloromonas hankyongensis</name>
    <dbReference type="NCBI Taxonomy" id="2908002"/>
    <lineage>
        <taxon>Bacteria</taxon>
        <taxon>Pseudomonadati</taxon>
        <taxon>Pseudomonadota</taxon>
        <taxon>Betaproteobacteria</taxon>
        <taxon>Rhodocyclales</taxon>
        <taxon>Azonexaceae</taxon>
        <taxon>Dechloromonas</taxon>
    </lineage>
</organism>
<dbReference type="PANTHER" id="PTHR10286">
    <property type="entry name" value="INORGANIC PYROPHOSPHATASE"/>
    <property type="match status" value="1"/>
</dbReference>
<accession>A0ABS9K6B5</accession>
<sequence length="171" mass="18414">MSFDQLPPFRDDGAINVVVETSAGSRCKLKYEAASGAFALGRILPEGFVFPFDFGFVPGTRAEDGDPVDILLVAEAGTAPGCVVPARPIGALTAEQSAKQGRRVRNDRILAVPLVSRQYATLCRLRDMAPALREQIAFFLTSYGVLDGKNLRITGQHGPNTAVKLIRQALK</sequence>
<dbReference type="InterPro" id="IPR036649">
    <property type="entry name" value="Pyrophosphatase_sf"/>
</dbReference>
<gene>
    <name evidence="6" type="ORF">LZ012_17095</name>
</gene>